<dbReference type="GO" id="GO:0006508">
    <property type="term" value="P:proteolysis"/>
    <property type="evidence" value="ECO:0007669"/>
    <property type="project" value="UniProtKB-KW"/>
</dbReference>
<dbReference type="Pfam" id="PF05922">
    <property type="entry name" value="Inhibitor_I9"/>
    <property type="match status" value="1"/>
</dbReference>
<evidence type="ECO:0000256" key="3">
    <source>
        <dbReference type="ARBA" id="ARBA00022729"/>
    </source>
</evidence>
<keyword evidence="5" id="KW-0720">Serine protease</keyword>
<dbReference type="Gene3D" id="3.40.50.200">
    <property type="entry name" value="Peptidase S8/S53 domain"/>
    <property type="match status" value="1"/>
</dbReference>
<feature type="domain" description="Peptidase S8/S53" evidence="8">
    <location>
        <begin position="169"/>
        <end position="307"/>
    </location>
</feature>
<proteinExistence type="inferred from homology"/>
<organism evidence="10 11">
    <name type="scientific">Clohesyomyces aquaticus</name>
    <dbReference type="NCBI Taxonomy" id="1231657"/>
    <lineage>
        <taxon>Eukaryota</taxon>
        <taxon>Fungi</taxon>
        <taxon>Dikarya</taxon>
        <taxon>Ascomycota</taxon>
        <taxon>Pezizomycotina</taxon>
        <taxon>Dothideomycetes</taxon>
        <taxon>Pleosporomycetidae</taxon>
        <taxon>Pleosporales</taxon>
        <taxon>Lindgomycetaceae</taxon>
        <taxon>Clohesyomyces</taxon>
    </lineage>
</organism>
<dbReference type="SUPFAM" id="SSF54897">
    <property type="entry name" value="Protease propeptides/inhibitors"/>
    <property type="match status" value="1"/>
</dbReference>
<dbReference type="PROSITE" id="PS51892">
    <property type="entry name" value="SUBTILASE"/>
    <property type="match status" value="1"/>
</dbReference>
<evidence type="ECO:0000259" key="8">
    <source>
        <dbReference type="Pfam" id="PF00082"/>
    </source>
</evidence>
<evidence type="ECO:0000259" key="9">
    <source>
        <dbReference type="Pfam" id="PF05922"/>
    </source>
</evidence>
<accession>A0A1Y1YEK2</accession>
<dbReference type="PROSITE" id="PS00137">
    <property type="entry name" value="SUBTILASE_HIS"/>
    <property type="match status" value="1"/>
</dbReference>
<dbReference type="SUPFAM" id="SSF52743">
    <property type="entry name" value="Subtilisin-like"/>
    <property type="match status" value="1"/>
</dbReference>
<dbReference type="InterPro" id="IPR034193">
    <property type="entry name" value="PCSK9_ProteinaseK-like"/>
</dbReference>
<dbReference type="InterPro" id="IPR000209">
    <property type="entry name" value="Peptidase_S8/S53_dom"/>
</dbReference>
<dbReference type="Pfam" id="PF00082">
    <property type="entry name" value="Peptidase_S8"/>
    <property type="match status" value="1"/>
</dbReference>
<keyword evidence="4" id="KW-0378">Hydrolase</keyword>
<keyword evidence="3 7" id="KW-0732">Signal</keyword>
<gene>
    <name evidence="10" type="ORF">BCR34DRAFT_607639</name>
</gene>
<evidence type="ECO:0000313" key="10">
    <source>
        <dbReference type="EMBL" id="ORX96470.1"/>
    </source>
</evidence>
<evidence type="ECO:0000256" key="7">
    <source>
        <dbReference type="SAM" id="SignalP"/>
    </source>
</evidence>
<dbReference type="InterPro" id="IPR010259">
    <property type="entry name" value="S8pro/Inhibitor_I9"/>
</dbReference>
<dbReference type="PANTHER" id="PTHR43806:SF58">
    <property type="entry name" value="ALKALINE PROTEASE 1-RELATED"/>
    <property type="match status" value="1"/>
</dbReference>
<comment type="similarity">
    <text evidence="1 6">Belongs to the peptidase S8 family.</text>
</comment>
<dbReference type="PROSITE" id="PS00136">
    <property type="entry name" value="SUBTILASE_ASP"/>
    <property type="match status" value="1"/>
</dbReference>
<dbReference type="PANTHER" id="PTHR43806">
    <property type="entry name" value="PEPTIDASE S8"/>
    <property type="match status" value="1"/>
</dbReference>
<name>A0A1Y1YEK2_9PLEO</name>
<comment type="caution">
    <text evidence="10">The sequence shown here is derived from an EMBL/GenBank/DDBJ whole genome shotgun (WGS) entry which is preliminary data.</text>
</comment>
<evidence type="ECO:0000256" key="1">
    <source>
        <dbReference type="ARBA" id="ARBA00011073"/>
    </source>
</evidence>
<dbReference type="EMBL" id="MCFA01000256">
    <property type="protein sequence ID" value="ORX96470.1"/>
    <property type="molecule type" value="Genomic_DNA"/>
</dbReference>
<keyword evidence="11" id="KW-1185">Reference proteome</keyword>
<dbReference type="OrthoDB" id="206201at2759"/>
<protein>
    <submittedName>
        <fullName evidence="10">Peptidase S8/S53 domain-containing protein</fullName>
    </submittedName>
</protein>
<feature type="domain" description="Inhibitor I9" evidence="9">
    <location>
        <begin position="38"/>
        <end position="117"/>
    </location>
</feature>
<feature type="signal peptide" evidence="7">
    <location>
        <begin position="1"/>
        <end position="21"/>
    </location>
</feature>
<reference evidence="10 11" key="1">
    <citation type="submission" date="2016-07" db="EMBL/GenBank/DDBJ databases">
        <title>Pervasive Adenine N6-methylation of Active Genes in Fungi.</title>
        <authorList>
            <consortium name="DOE Joint Genome Institute"/>
            <person name="Mondo S.J."/>
            <person name="Dannebaum R.O."/>
            <person name="Kuo R.C."/>
            <person name="Labutti K."/>
            <person name="Haridas S."/>
            <person name="Kuo A."/>
            <person name="Salamov A."/>
            <person name="Ahrendt S.R."/>
            <person name="Lipzen A."/>
            <person name="Sullivan W."/>
            <person name="Andreopoulos W.B."/>
            <person name="Clum A."/>
            <person name="Lindquist E."/>
            <person name="Daum C."/>
            <person name="Ramamoorthy G.K."/>
            <person name="Gryganskyi A."/>
            <person name="Culley D."/>
            <person name="Magnuson J.K."/>
            <person name="James T.Y."/>
            <person name="O'Malley M.A."/>
            <person name="Stajich J.E."/>
            <person name="Spatafora J.W."/>
            <person name="Visel A."/>
            <person name="Grigoriev I.V."/>
        </authorList>
    </citation>
    <scope>NUCLEOTIDE SEQUENCE [LARGE SCALE GENOMIC DNA]</scope>
    <source>
        <strain evidence="10 11">CBS 115471</strain>
    </source>
</reference>
<evidence type="ECO:0000256" key="2">
    <source>
        <dbReference type="ARBA" id="ARBA00022670"/>
    </source>
</evidence>
<dbReference type="InterPro" id="IPR023827">
    <property type="entry name" value="Peptidase_S8_Asp-AS"/>
</dbReference>
<dbReference type="InterPro" id="IPR050131">
    <property type="entry name" value="Peptidase_S8_subtilisin-like"/>
</dbReference>
<dbReference type="STRING" id="1231657.A0A1Y1YEK2"/>
<dbReference type="CDD" id="cd04077">
    <property type="entry name" value="Peptidases_S8_PCSK9_ProteinaseK_like"/>
    <property type="match status" value="1"/>
</dbReference>
<dbReference type="InterPro" id="IPR036852">
    <property type="entry name" value="Peptidase_S8/S53_dom_sf"/>
</dbReference>
<comment type="caution">
    <text evidence="6">Lacks conserved residue(s) required for the propagation of feature annotation.</text>
</comment>
<dbReference type="InterPro" id="IPR022398">
    <property type="entry name" value="Peptidase_S8_His-AS"/>
</dbReference>
<dbReference type="GO" id="GO:0005576">
    <property type="term" value="C:extracellular region"/>
    <property type="evidence" value="ECO:0007669"/>
    <property type="project" value="UniProtKB-ARBA"/>
</dbReference>
<evidence type="ECO:0000313" key="11">
    <source>
        <dbReference type="Proteomes" id="UP000193144"/>
    </source>
</evidence>
<dbReference type="GO" id="GO:0004252">
    <property type="term" value="F:serine-type endopeptidase activity"/>
    <property type="evidence" value="ECO:0007669"/>
    <property type="project" value="InterPro"/>
</dbReference>
<dbReference type="InterPro" id="IPR037045">
    <property type="entry name" value="S8pro/Inhibitor_I9_sf"/>
</dbReference>
<feature type="chain" id="PRO_5012508273" evidence="7">
    <location>
        <begin position="22"/>
        <end position="325"/>
    </location>
</feature>
<evidence type="ECO:0000256" key="5">
    <source>
        <dbReference type="ARBA" id="ARBA00022825"/>
    </source>
</evidence>
<dbReference type="Proteomes" id="UP000193144">
    <property type="component" value="Unassembled WGS sequence"/>
</dbReference>
<evidence type="ECO:0000256" key="4">
    <source>
        <dbReference type="ARBA" id="ARBA00022801"/>
    </source>
</evidence>
<dbReference type="Gene3D" id="3.30.70.80">
    <property type="entry name" value="Peptidase S8 propeptide/proteinase inhibitor I9"/>
    <property type="match status" value="1"/>
</dbReference>
<evidence type="ECO:0000256" key="6">
    <source>
        <dbReference type="PROSITE-ProRule" id="PRU01240"/>
    </source>
</evidence>
<keyword evidence="2" id="KW-0645">Protease</keyword>
<sequence>MQVFIRVVALTAAAAPSFAQAAPVPEGGVQTTAISGKWIVQLKPEASIASVAAHKLRVREIHARNLARRGETSERIEHEYGFGGFKGYARAFKDAMVEELKGMAEVLSVEPDYEMKLYGFSTQSNIGQAWGLGSILSRTTGATDYTYDSSAGEGTFSYVVDTGVRITHNDANNNGHGTHVAGTIGGKTVSVSKKTTVIAVKVLDGDTRSTSNVLDGFNWAINDIVSKNRTNTAVINMSLGGPASKLWDSAMTASFAQGVLSVVASGNKASDVSLSSPSRSLEAITVRNVQQNNACGFSSNYGLVVDIFAARTRILSAWYTSDTAT</sequence>
<dbReference type="AlphaFoldDB" id="A0A1Y1YEK2"/>